<dbReference type="CDD" id="cd06464">
    <property type="entry name" value="ACD_sHsps-like"/>
    <property type="match status" value="1"/>
</dbReference>
<name>A0A521CLG5_SACCC</name>
<feature type="domain" description="SHSP" evidence="3">
    <location>
        <begin position="35"/>
        <end position="150"/>
    </location>
</feature>
<dbReference type="InterPro" id="IPR031107">
    <property type="entry name" value="Small_HSP"/>
</dbReference>
<dbReference type="PANTHER" id="PTHR11527">
    <property type="entry name" value="HEAT-SHOCK PROTEIN 20 FAMILY MEMBER"/>
    <property type="match status" value="1"/>
</dbReference>
<keyword evidence="4" id="KW-0346">Stress response</keyword>
<gene>
    <name evidence="4" type="ORF">SAMN06265379_103264</name>
</gene>
<dbReference type="InterPro" id="IPR002068">
    <property type="entry name" value="A-crystallin/Hsp20_dom"/>
</dbReference>
<dbReference type="OrthoDB" id="9814487at2"/>
<comment type="similarity">
    <text evidence="1 2">Belongs to the small heat shock protein (HSP20) family.</text>
</comment>
<sequence>MTLARLSNNLFPSFPSVFDRFFEGDMMDWNSANFASTNSTLPAVNVKEDDNEFQIEVAAPGMKKEDFKVDYDNGRLCISSEKKSENEVKEGEKMTRREFSYQSFQRSFTVPETMVEGDKIKANYADGILRITLPKRDEVKPKPPKQIKIQ</sequence>
<evidence type="ECO:0000313" key="5">
    <source>
        <dbReference type="Proteomes" id="UP000319040"/>
    </source>
</evidence>
<evidence type="ECO:0000256" key="2">
    <source>
        <dbReference type="RuleBase" id="RU003616"/>
    </source>
</evidence>
<dbReference type="Proteomes" id="UP000319040">
    <property type="component" value="Unassembled WGS sequence"/>
</dbReference>
<dbReference type="Gene3D" id="2.60.40.790">
    <property type="match status" value="1"/>
</dbReference>
<evidence type="ECO:0000256" key="1">
    <source>
        <dbReference type="PROSITE-ProRule" id="PRU00285"/>
    </source>
</evidence>
<dbReference type="RefSeq" id="WP_142532963.1">
    <property type="nucleotide sequence ID" value="NZ_FXTB01000003.1"/>
</dbReference>
<dbReference type="PROSITE" id="PS01031">
    <property type="entry name" value="SHSP"/>
    <property type="match status" value="1"/>
</dbReference>
<evidence type="ECO:0000313" key="4">
    <source>
        <dbReference type="EMBL" id="SMO60282.1"/>
    </source>
</evidence>
<organism evidence="4 5">
    <name type="scientific">Saccharicrinis carchari</name>
    <dbReference type="NCBI Taxonomy" id="1168039"/>
    <lineage>
        <taxon>Bacteria</taxon>
        <taxon>Pseudomonadati</taxon>
        <taxon>Bacteroidota</taxon>
        <taxon>Bacteroidia</taxon>
        <taxon>Marinilabiliales</taxon>
        <taxon>Marinilabiliaceae</taxon>
        <taxon>Saccharicrinis</taxon>
    </lineage>
</organism>
<reference evidence="4 5" key="1">
    <citation type="submission" date="2017-05" db="EMBL/GenBank/DDBJ databases">
        <authorList>
            <person name="Varghese N."/>
            <person name="Submissions S."/>
        </authorList>
    </citation>
    <scope>NUCLEOTIDE SEQUENCE [LARGE SCALE GENOMIC DNA]</scope>
    <source>
        <strain evidence="4 5">DSM 27040</strain>
    </source>
</reference>
<evidence type="ECO:0000259" key="3">
    <source>
        <dbReference type="PROSITE" id="PS01031"/>
    </source>
</evidence>
<dbReference type="SUPFAM" id="SSF49764">
    <property type="entry name" value="HSP20-like chaperones"/>
    <property type="match status" value="1"/>
</dbReference>
<dbReference type="Pfam" id="PF00011">
    <property type="entry name" value="HSP20"/>
    <property type="match status" value="1"/>
</dbReference>
<keyword evidence="5" id="KW-1185">Reference proteome</keyword>
<dbReference type="AlphaFoldDB" id="A0A521CLG5"/>
<accession>A0A521CLG5</accession>
<dbReference type="InterPro" id="IPR008978">
    <property type="entry name" value="HSP20-like_chaperone"/>
</dbReference>
<protein>
    <submittedName>
        <fullName evidence="4">Heat shock protein Hsp20</fullName>
    </submittedName>
</protein>
<dbReference type="EMBL" id="FXTB01000003">
    <property type="protein sequence ID" value="SMO60282.1"/>
    <property type="molecule type" value="Genomic_DNA"/>
</dbReference>
<proteinExistence type="inferred from homology"/>